<dbReference type="Gene3D" id="3.40.33.10">
    <property type="entry name" value="CAP"/>
    <property type="match status" value="1"/>
</dbReference>
<dbReference type="RefSeq" id="XP_035350300.1">
    <property type="nucleotide sequence ID" value="XM_035494407.1"/>
</dbReference>
<dbReference type="PANTHER" id="PTHR10334">
    <property type="entry name" value="CYSTEINE-RICH SECRETORY PROTEIN-RELATED"/>
    <property type="match status" value="1"/>
</dbReference>
<dbReference type="Proteomes" id="UP000509510">
    <property type="component" value="Chromosome VI"/>
</dbReference>
<feature type="signal peptide" evidence="2">
    <location>
        <begin position="1"/>
        <end position="17"/>
    </location>
</feature>
<feature type="domain" description="SCP" evidence="3">
    <location>
        <begin position="116"/>
        <end position="262"/>
    </location>
</feature>
<organism evidence="4 5">
    <name type="scientific">Talaromyces rugulosus</name>
    <name type="common">Penicillium rugulosum</name>
    <dbReference type="NCBI Taxonomy" id="121627"/>
    <lineage>
        <taxon>Eukaryota</taxon>
        <taxon>Fungi</taxon>
        <taxon>Dikarya</taxon>
        <taxon>Ascomycota</taxon>
        <taxon>Pezizomycotina</taxon>
        <taxon>Eurotiomycetes</taxon>
        <taxon>Eurotiomycetidae</taxon>
        <taxon>Eurotiales</taxon>
        <taxon>Trichocomaceae</taxon>
        <taxon>Talaromyces</taxon>
        <taxon>Talaromyces sect. Islandici</taxon>
    </lineage>
</organism>
<dbReference type="InterPro" id="IPR035940">
    <property type="entry name" value="CAP_sf"/>
</dbReference>
<accession>A0A7H8RCW8</accession>
<protein>
    <recommendedName>
        <fullName evidence="3">SCP domain-containing protein</fullName>
    </recommendedName>
</protein>
<dbReference type="EMBL" id="CP055903">
    <property type="protein sequence ID" value="QKX64126.1"/>
    <property type="molecule type" value="Genomic_DNA"/>
</dbReference>
<dbReference type="AlphaFoldDB" id="A0A7H8RCW8"/>
<name>A0A7H8RCW8_TALRU</name>
<evidence type="ECO:0000256" key="1">
    <source>
        <dbReference type="SAM" id="MobiDB-lite"/>
    </source>
</evidence>
<gene>
    <name evidence="4" type="ORF">TRUGW13939_11299</name>
</gene>
<dbReference type="SMART" id="SM00198">
    <property type="entry name" value="SCP"/>
    <property type="match status" value="1"/>
</dbReference>
<dbReference type="InterPro" id="IPR018244">
    <property type="entry name" value="Allrgn_V5/Tpx1_CS"/>
</dbReference>
<dbReference type="PROSITE" id="PS01009">
    <property type="entry name" value="CRISP_1"/>
    <property type="match status" value="1"/>
</dbReference>
<evidence type="ECO:0000259" key="3">
    <source>
        <dbReference type="SMART" id="SM00198"/>
    </source>
</evidence>
<sequence length="279" mass="29345">MKGSMMLGALCAIGAVAGPVDKRAIVTDVDLTVVTVTVTDSAVASATSTAADNAAAAPVVNEAHKNHPDFSWPPWPTTTEVASTTDVASTTVPPSSTVAPTTTTSTSVVPSSTGDAYQSMLLDSHNIHRSNHSAPALTWNETLAESALALANSCDYHHDTSLGPASGYGQNIAYGVDSSEVDKIITDMMYNDEMMYYQDLYGQASPDMSTFEHWGHFSQIVWVNTASVGCATVTCSPLAEAYSTDPLPFTVCNYFPAGNYGGEYADNVLEPKGDPISVI</sequence>
<dbReference type="OrthoDB" id="337038at2759"/>
<evidence type="ECO:0000256" key="2">
    <source>
        <dbReference type="SAM" id="SignalP"/>
    </source>
</evidence>
<dbReference type="GO" id="GO:0005576">
    <property type="term" value="C:extracellular region"/>
    <property type="evidence" value="ECO:0007669"/>
    <property type="project" value="InterPro"/>
</dbReference>
<dbReference type="InterPro" id="IPR002413">
    <property type="entry name" value="V5_allergen-like"/>
</dbReference>
<evidence type="ECO:0000313" key="5">
    <source>
        <dbReference type="Proteomes" id="UP000509510"/>
    </source>
</evidence>
<feature type="region of interest" description="Disordered" evidence="1">
    <location>
        <begin position="88"/>
        <end position="111"/>
    </location>
</feature>
<dbReference type="GeneID" id="55998777"/>
<feature type="chain" id="PRO_5028914553" description="SCP domain-containing protein" evidence="2">
    <location>
        <begin position="18"/>
        <end position="279"/>
    </location>
</feature>
<dbReference type="FunFam" id="3.40.33.10:FF:000018">
    <property type="entry name" value="SCP-like extracellular protein, putative"/>
    <property type="match status" value="1"/>
</dbReference>
<keyword evidence="2" id="KW-0732">Signal</keyword>
<dbReference type="Pfam" id="PF00188">
    <property type="entry name" value="CAP"/>
    <property type="match status" value="1"/>
</dbReference>
<dbReference type="InterPro" id="IPR014044">
    <property type="entry name" value="CAP_dom"/>
</dbReference>
<keyword evidence="5" id="KW-1185">Reference proteome</keyword>
<evidence type="ECO:0000313" key="4">
    <source>
        <dbReference type="EMBL" id="QKX64126.1"/>
    </source>
</evidence>
<dbReference type="InterPro" id="IPR001283">
    <property type="entry name" value="CRISP-related"/>
</dbReference>
<dbReference type="KEGG" id="trg:TRUGW13939_11299"/>
<proteinExistence type="predicted"/>
<reference evidence="5" key="1">
    <citation type="submission" date="2020-06" db="EMBL/GenBank/DDBJ databases">
        <title>A chromosome-scale genome assembly of Talaromyces rugulosus W13939.</title>
        <authorList>
            <person name="Wang B."/>
            <person name="Guo L."/>
            <person name="Ye K."/>
            <person name="Wang L."/>
        </authorList>
    </citation>
    <scope>NUCLEOTIDE SEQUENCE [LARGE SCALE GENOMIC DNA]</scope>
    <source>
        <strain evidence="5">W13939</strain>
    </source>
</reference>
<dbReference type="PRINTS" id="PR00837">
    <property type="entry name" value="V5TPXLIKE"/>
</dbReference>
<dbReference type="PRINTS" id="PR00838">
    <property type="entry name" value="V5ALLERGEN"/>
</dbReference>
<dbReference type="SUPFAM" id="SSF55797">
    <property type="entry name" value="PR-1-like"/>
    <property type="match status" value="1"/>
</dbReference>